<feature type="region of interest" description="Disordered" evidence="2">
    <location>
        <begin position="66"/>
        <end position="164"/>
    </location>
</feature>
<keyword evidence="4" id="KW-1185">Reference proteome</keyword>
<accession>A0A7W6CS30</accession>
<organism evidence="3 4">
    <name type="scientific">Rhizobium metallidurans</name>
    <dbReference type="NCBI Taxonomy" id="1265931"/>
    <lineage>
        <taxon>Bacteria</taxon>
        <taxon>Pseudomonadati</taxon>
        <taxon>Pseudomonadota</taxon>
        <taxon>Alphaproteobacteria</taxon>
        <taxon>Hyphomicrobiales</taxon>
        <taxon>Rhizobiaceae</taxon>
        <taxon>Rhizobium/Agrobacterium group</taxon>
        <taxon>Rhizobium</taxon>
    </lineage>
</organism>
<gene>
    <name evidence="3" type="ORF">GGQ67_002797</name>
</gene>
<dbReference type="EMBL" id="JACIDW010000008">
    <property type="protein sequence ID" value="MBB3965129.1"/>
    <property type="molecule type" value="Genomic_DNA"/>
</dbReference>
<feature type="compositionally biased region" description="Basic and acidic residues" evidence="2">
    <location>
        <begin position="136"/>
        <end position="162"/>
    </location>
</feature>
<evidence type="ECO:0000313" key="3">
    <source>
        <dbReference type="EMBL" id="MBB3965129.1"/>
    </source>
</evidence>
<evidence type="ECO:0000256" key="1">
    <source>
        <dbReference type="SAM" id="Coils"/>
    </source>
</evidence>
<evidence type="ECO:0000313" key="4">
    <source>
        <dbReference type="Proteomes" id="UP000582090"/>
    </source>
</evidence>
<protein>
    <submittedName>
        <fullName evidence="3">Uncharacterized protein</fullName>
    </submittedName>
</protein>
<dbReference type="Proteomes" id="UP000582090">
    <property type="component" value="Unassembled WGS sequence"/>
</dbReference>
<feature type="region of interest" description="Disordered" evidence="2">
    <location>
        <begin position="1"/>
        <end position="21"/>
    </location>
</feature>
<keyword evidence="1" id="KW-0175">Coiled coil</keyword>
<feature type="compositionally biased region" description="Basic and acidic residues" evidence="2">
    <location>
        <begin position="87"/>
        <end position="104"/>
    </location>
</feature>
<reference evidence="3 4" key="1">
    <citation type="submission" date="2020-08" db="EMBL/GenBank/DDBJ databases">
        <title>Genomic Encyclopedia of Type Strains, Phase IV (KMG-IV): sequencing the most valuable type-strain genomes for metagenomic binning, comparative biology and taxonomic classification.</title>
        <authorList>
            <person name="Goeker M."/>
        </authorList>
    </citation>
    <scope>NUCLEOTIDE SEQUENCE [LARGE SCALE GENOMIC DNA]</scope>
    <source>
        <strain evidence="3 4">DSM 26575</strain>
    </source>
</reference>
<dbReference type="RefSeq" id="WP_183900721.1">
    <property type="nucleotide sequence ID" value="NZ_JACIDW010000008.1"/>
</dbReference>
<proteinExistence type="predicted"/>
<evidence type="ECO:0000256" key="2">
    <source>
        <dbReference type="SAM" id="MobiDB-lite"/>
    </source>
</evidence>
<feature type="coiled-coil region" evidence="1">
    <location>
        <begin position="166"/>
        <end position="196"/>
    </location>
</feature>
<dbReference type="AlphaFoldDB" id="A0A7W6CS30"/>
<comment type="caution">
    <text evidence="3">The sequence shown here is derived from an EMBL/GenBank/DDBJ whole genome shotgun (WGS) entry which is preliminary data.</text>
</comment>
<sequence length="200" mass="22747">MPKKRSERQQAWDKSGLPKAGAEALTRYNREVRPFRELCGARTKSTEDHRPCQNLALAGHDRCRVHGGATPKGDQWNLTQWPNGKAPDAEAKLQAKLKKIERDRKAKAKRLAAMSPVERQRYDQRAKTHAPGPAAERARRRDDRKRAAEIRASLEKSDDRPVSAELAELQRQAAALEEARDHYRRLAEQERANQDQGVFG</sequence>
<name>A0A7W6CS30_9HYPH</name>